<keyword evidence="2" id="KW-0472">Membrane</keyword>
<protein>
    <submittedName>
        <fullName evidence="3">Uncharacterized protein</fullName>
    </submittedName>
</protein>
<feature type="transmembrane region" description="Helical" evidence="2">
    <location>
        <begin position="88"/>
        <end position="110"/>
    </location>
</feature>
<feature type="region of interest" description="Disordered" evidence="1">
    <location>
        <begin position="1"/>
        <end position="55"/>
    </location>
</feature>
<proteinExistence type="predicted"/>
<evidence type="ECO:0000313" key="3">
    <source>
        <dbReference type="EMBL" id="CAK5264669.1"/>
    </source>
</evidence>
<gene>
    <name evidence="3" type="ORF">MYCIT1_LOCUS5024</name>
</gene>
<organism evidence="3 4">
    <name type="scientific">Mycena citricolor</name>
    <dbReference type="NCBI Taxonomy" id="2018698"/>
    <lineage>
        <taxon>Eukaryota</taxon>
        <taxon>Fungi</taxon>
        <taxon>Dikarya</taxon>
        <taxon>Basidiomycota</taxon>
        <taxon>Agaricomycotina</taxon>
        <taxon>Agaricomycetes</taxon>
        <taxon>Agaricomycetidae</taxon>
        <taxon>Agaricales</taxon>
        <taxon>Marasmiineae</taxon>
        <taxon>Mycenaceae</taxon>
        <taxon>Mycena</taxon>
    </lineage>
</organism>
<evidence type="ECO:0000313" key="4">
    <source>
        <dbReference type="Proteomes" id="UP001295794"/>
    </source>
</evidence>
<accession>A0AAD2JWT0</accession>
<evidence type="ECO:0000256" key="2">
    <source>
        <dbReference type="SAM" id="Phobius"/>
    </source>
</evidence>
<reference evidence="3" key="1">
    <citation type="submission" date="2023-11" db="EMBL/GenBank/DDBJ databases">
        <authorList>
            <person name="De Vega J J."/>
            <person name="De Vega J J."/>
        </authorList>
    </citation>
    <scope>NUCLEOTIDE SEQUENCE</scope>
</reference>
<keyword evidence="2" id="KW-0812">Transmembrane</keyword>
<comment type="caution">
    <text evidence="3">The sequence shown here is derived from an EMBL/GenBank/DDBJ whole genome shotgun (WGS) entry which is preliminary data.</text>
</comment>
<feature type="compositionally biased region" description="Pro residues" evidence="1">
    <location>
        <begin position="25"/>
        <end position="35"/>
    </location>
</feature>
<name>A0AAD2JWT0_9AGAR</name>
<dbReference type="EMBL" id="CAVNYO010000066">
    <property type="protein sequence ID" value="CAK5264669.1"/>
    <property type="molecule type" value="Genomic_DNA"/>
</dbReference>
<keyword evidence="4" id="KW-1185">Reference proteome</keyword>
<sequence length="124" mass="13552">MTVPEKSTPYPGPAVAQQPQAPEYAPMPVPSPPTYAQPTYESVLTPPPMATPQLSAGPNMTAFEIGERYRAELYAQCAQGIHQPSRKYGVCGIISAVLLFPVGLICLLYVKDRFFSSRLHLTDK</sequence>
<feature type="compositionally biased region" description="Low complexity" evidence="1">
    <location>
        <begin position="13"/>
        <end position="24"/>
    </location>
</feature>
<dbReference type="AlphaFoldDB" id="A0AAD2JWT0"/>
<evidence type="ECO:0000256" key="1">
    <source>
        <dbReference type="SAM" id="MobiDB-lite"/>
    </source>
</evidence>
<dbReference type="Proteomes" id="UP001295794">
    <property type="component" value="Unassembled WGS sequence"/>
</dbReference>
<keyword evidence="2" id="KW-1133">Transmembrane helix</keyword>